<evidence type="ECO:0000313" key="3">
    <source>
        <dbReference type="WormBase" id="T17A3.2"/>
    </source>
</evidence>
<proteinExistence type="predicted"/>
<accession>G4S455</accession>
<name>Q3V5H4_CAEEL</name>
<dbReference type="EMBL" id="BX284603">
    <property type="protein sequence ID" value="CCD66085.1"/>
    <property type="molecule type" value="Genomic_DNA"/>
</dbReference>
<evidence type="ECO:0000313" key="2">
    <source>
        <dbReference type="Proteomes" id="UP000001940"/>
    </source>
</evidence>
<dbReference type="FunCoup" id="Q3V5H4">
    <property type="interactions" value="165"/>
</dbReference>
<dbReference type="eggNOG" id="ENOG502THR1">
    <property type="taxonomic scope" value="Eukaryota"/>
</dbReference>
<dbReference type="AGR" id="WB:WBGene00020540"/>
<organism evidence="1 2">
    <name type="scientific">Caenorhabditis elegans</name>
    <dbReference type="NCBI Taxonomy" id="6239"/>
    <lineage>
        <taxon>Eukaryota</taxon>
        <taxon>Metazoa</taxon>
        <taxon>Ecdysozoa</taxon>
        <taxon>Nematoda</taxon>
        <taxon>Chromadorea</taxon>
        <taxon>Rhabditida</taxon>
        <taxon>Rhabditina</taxon>
        <taxon>Rhabditomorpha</taxon>
        <taxon>Rhabditoidea</taxon>
        <taxon>Rhabditidae</taxon>
        <taxon>Peloderinae</taxon>
        <taxon>Caenorhabditis</taxon>
    </lineage>
</organism>
<keyword evidence="2" id="KW-1185">Reference proteome</keyword>
<sequence length="305" mass="34721">MVDLRLDVIRKKVHHIVESLQRISTLCNPKIGEPSVNPGGHEADVEVLVAGREDLRDKIYELTTNNSGRIHAEQVRILSDIQYITQETYFSTICFHLSQCVDRGDCEDLKKYGEFAELLVQQILEQLRNFDSVEVKQATKAESLETARQTFRKIKSLTSPVFSIEKVLRKIETLCLPPDGDAPSIGVRELDVEFNSIKSFTEEFETSASDFDTYLSSTSHLALEIFEYSSTLLQELGDMVNNRELTSVCTHLPIAIDQKNKDKITFYGQQVAELCNKMTDNRKKIERSLRQLQKDHVSQASYVGL</sequence>
<evidence type="ECO:0000313" key="1">
    <source>
        <dbReference type="EMBL" id="CCD66085.1"/>
    </source>
</evidence>
<dbReference type="KEGG" id="cel:CELE_T17A3.2"/>
<gene>
    <name evidence="1 3" type="primary">pals-25</name>
    <name evidence="1" type="ORF">CELE_T17A3.2</name>
    <name evidence="3" type="ORF">T17A3.2</name>
</gene>
<dbReference type="CTD" id="188564"/>
<dbReference type="GeneID" id="188564"/>
<reference evidence="1 2" key="1">
    <citation type="journal article" date="1998" name="Science">
        <title>Genome sequence of the nematode C. elegans: a platform for investigating biology.</title>
        <authorList>
            <consortium name="The C. elegans sequencing consortium"/>
            <person name="Sulson J.E."/>
            <person name="Waterston R."/>
        </authorList>
    </citation>
    <scope>NUCLEOTIDE SEQUENCE [LARGE SCALE GENOMIC DNA]</scope>
    <source>
        <strain evidence="1 2">Bristol N2</strain>
    </source>
</reference>
<dbReference type="RefSeq" id="NP_497153.2">
    <property type="nucleotide sequence ID" value="NM_064752.5"/>
</dbReference>
<dbReference type="PhylomeDB" id="Q3V5H4"/>
<accession>Q3V5H4</accession>
<protein>
    <submittedName>
        <fullName evidence="1">Protein containing ALS2cr12 (ALS2CR12) signature</fullName>
    </submittedName>
</protein>
<dbReference type="PaxDb" id="6239-T17A3.2"/>
<dbReference type="InParanoid" id="Q3V5H4"/>
<dbReference type="STRING" id="6239.T17A3.2.1"/>
<dbReference type="Bgee" id="WBGene00020540">
    <property type="expression patterns" value="Expressed in pharyngeal muscle cell (C elegans) and 3 other cell types or tissues"/>
</dbReference>
<dbReference type="UCSC" id="T17A3.2">
    <property type="organism name" value="c. elegans"/>
</dbReference>
<dbReference type="AlphaFoldDB" id="Q3V5H4"/>
<dbReference type="WormBase" id="T17A3.2">
    <property type="protein sequence ID" value="CE37151"/>
    <property type="gene ID" value="WBGene00020540"/>
    <property type="gene designation" value="pals-25"/>
</dbReference>
<dbReference type="Proteomes" id="UP000001940">
    <property type="component" value="Chromosome III"/>
</dbReference>
<dbReference type="PeptideAtlas" id="Q3V5H4"/>
<dbReference type="HOGENOM" id="CLU_073418_0_0_1"/>